<dbReference type="RefSeq" id="WP_199383599.1">
    <property type="nucleotide sequence ID" value="NZ_JAEMHM010000006.1"/>
</dbReference>
<evidence type="ECO:0000256" key="2">
    <source>
        <dbReference type="ARBA" id="ARBA00022741"/>
    </source>
</evidence>
<dbReference type="Proteomes" id="UP000636888">
    <property type="component" value="Unassembled WGS sequence"/>
</dbReference>
<dbReference type="Pfam" id="PF00437">
    <property type="entry name" value="T2SSE"/>
    <property type="match status" value="1"/>
</dbReference>
<name>A0A8J7LV95_9BACT</name>
<feature type="domain" description="Type II secretion system protein GspE N-terminal" evidence="5">
    <location>
        <begin position="62"/>
        <end position="146"/>
    </location>
</feature>
<dbReference type="InterPro" id="IPR007831">
    <property type="entry name" value="T2SS_GspE_N"/>
</dbReference>
<keyword evidence="2" id="KW-0547">Nucleotide-binding</keyword>
<dbReference type="InterPro" id="IPR027417">
    <property type="entry name" value="P-loop_NTPase"/>
</dbReference>
<organism evidence="6 7">
    <name type="scientific">Geomesophilobacter sediminis</name>
    <dbReference type="NCBI Taxonomy" id="2798584"/>
    <lineage>
        <taxon>Bacteria</taxon>
        <taxon>Pseudomonadati</taxon>
        <taxon>Thermodesulfobacteriota</taxon>
        <taxon>Desulfuromonadia</taxon>
        <taxon>Geobacterales</taxon>
        <taxon>Geobacteraceae</taxon>
        <taxon>Geomesophilobacter</taxon>
    </lineage>
</organism>
<sequence>MSELVREGSIGAVLCSSGIITEEELQAALKEQQASGCRIGEALVQLGIVDQEDIDWALSNQLDLPWVRLKKDDLDPAALARVPAELARRYRVIPVVLSGDELSVALEDPLDQEARAALARETGCRINVAVALRREIREMLDLCYGVADLGFGSRVFGPDALSAINADPSAARLLDELLNLALQREVTQLGLAPAGERVLVTARSAGCTVEIGILGLSGYAALLARVRNRAGLEHSAPVAARGTLVFSRQEREVTFQVLLLREQILSIKPYSIQPRFNSLADLTLAPEIERELRILAAVPEGLLLVGGRDPGARNAFLDLFLDQADTEGKSVLVVGEGIGAGTRRFPQVAALREGVDETRQVIQASGEHEIDLLAVEDLADPAAVVAAGSAALRGSAVVAGISAAGMMPLLERLYELRREQHLVPGVLKGALFVAAPFTLCRYCREEYPPAADEIALLRLASPPERLFRRRGCTACGQSGYRGRQYLVELVLFQGSTGELFRQAHSATDLLARLKEKGYRGVAEQGRALLVEGEISAAEFLAAVGGGN</sequence>
<comment type="similarity">
    <text evidence="1">Belongs to the GSP E family.</text>
</comment>
<dbReference type="PANTHER" id="PTHR30258">
    <property type="entry name" value="TYPE II SECRETION SYSTEM PROTEIN GSPE-RELATED"/>
    <property type="match status" value="1"/>
</dbReference>
<reference evidence="6" key="1">
    <citation type="submission" date="2020-12" db="EMBL/GenBank/DDBJ databases">
        <title>Geomonas sp. Red875, isolated from river sediment.</title>
        <authorList>
            <person name="Xu Z."/>
            <person name="Zhang Z."/>
            <person name="Masuda Y."/>
            <person name="Itoh H."/>
            <person name="Senoo K."/>
        </authorList>
    </citation>
    <scope>NUCLEOTIDE SEQUENCE</scope>
    <source>
        <strain evidence="6">Red875</strain>
    </source>
</reference>
<dbReference type="SUPFAM" id="SSF52540">
    <property type="entry name" value="P-loop containing nucleoside triphosphate hydrolases"/>
    <property type="match status" value="1"/>
</dbReference>
<dbReference type="GO" id="GO:0005886">
    <property type="term" value="C:plasma membrane"/>
    <property type="evidence" value="ECO:0007669"/>
    <property type="project" value="TreeGrafter"/>
</dbReference>
<dbReference type="PANTHER" id="PTHR30258:SF1">
    <property type="entry name" value="PROTEIN TRANSPORT PROTEIN HOFB HOMOLOG"/>
    <property type="match status" value="1"/>
</dbReference>
<evidence type="ECO:0000259" key="4">
    <source>
        <dbReference type="Pfam" id="PF00437"/>
    </source>
</evidence>
<accession>A0A8J7LV95</accession>
<protein>
    <submittedName>
        <fullName evidence="6">Pilus assembly protein PilB</fullName>
    </submittedName>
</protein>
<proteinExistence type="inferred from homology"/>
<dbReference type="SUPFAM" id="SSF160246">
    <property type="entry name" value="EspE N-terminal domain-like"/>
    <property type="match status" value="1"/>
</dbReference>
<evidence type="ECO:0000313" key="7">
    <source>
        <dbReference type="Proteomes" id="UP000636888"/>
    </source>
</evidence>
<evidence type="ECO:0000256" key="1">
    <source>
        <dbReference type="ARBA" id="ARBA00006611"/>
    </source>
</evidence>
<dbReference type="EMBL" id="JAEMHM010000006">
    <property type="protein sequence ID" value="MBJ6724705.1"/>
    <property type="molecule type" value="Genomic_DNA"/>
</dbReference>
<dbReference type="AlphaFoldDB" id="A0A8J7LV95"/>
<evidence type="ECO:0000259" key="5">
    <source>
        <dbReference type="Pfam" id="PF05157"/>
    </source>
</evidence>
<dbReference type="Gene3D" id="3.30.300.160">
    <property type="entry name" value="Type II secretion system, protein E, N-terminal domain"/>
    <property type="match status" value="1"/>
</dbReference>
<dbReference type="Gene3D" id="3.40.50.300">
    <property type="entry name" value="P-loop containing nucleotide triphosphate hydrolases"/>
    <property type="match status" value="1"/>
</dbReference>
<dbReference type="InterPro" id="IPR037257">
    <property type="entry name" value="T2SS_E_N_sf"/>
</dbReference>
<dbReference type="GO" id="GO:0005524">
    <property type="term" value="F:ATP binding"/>
    <property type="evidence" value="ECO:0007669"/>
    <property type="project" value="UniProtKB-KW"/>
</dbReference>
<dbReference type="Pfam" id="PF05157">
    <property type="entry name" value="MshEN"/>
    <property type="match status" value="1"/>
</dbReference>
<evidence type="ECO:0000313" key="6">
    <source>
        <dbReference type="EMBL" id="MBJ6724705.1"/>
    </source>
</evidence>
<gene>
    <name evidence="6" type="ORF">JFN93_08310</name>
</gene>
<comment type="caution">
    <text evidence="6">The sequence shown here is derived from an EMBL/GenBank/DDBJ whole genome shotgun (WGS) entry which is preliminary data.</text>
</comment>
<feature type="domain" description="Bacterial type II secretion system protein E" evidence="4">
    <location>
        <begin position="171"/>
        <end position="539"/>
    </location>
</feature>
<dbReference type="GO" id="GO:0016887">
    <property type="term" value="F:ATP hydrolysis activity"/>
    <property type="evidence" value="ECO:0007669"/>
    <property type="project" value="TreeGrafter"/>
</dbReference>
<evidence type="ECO:0000256" key="3">
    <source>
        <dbReference type="ARBA" id="ARBA00022840"/>
    </source>
</evidence>
<keyword evidence="7" id="KW-1185">Reference proteome</keyword>
<dbReference type="InterPro" id="IPR001482">
    <property type="entry name" value="T2SS/T4SS_dom"/>
</dbReference>
<keyword evidence="3" id="KW-0067">ATP-binding</keyword>